<dbReference type="GO" id="GO:0006749">
    <property type="term" value="P:glutathione metabolic process"/>
    <property type="evidence" value="ECO:0007669"/>
    <property type="project" value="TreeGrafter"/>
</dbReference>
<name>A0A2S8SD56_9RHOB</name>
<comment type="similarity">
    <text evidence="1">Belongs to the GST superfamily. Zeta family.</text>
</comment>
<dbReference type="CDD" id="cd03042">
    <property type="entry name" value="GST_N_Zeta"/>
    <property type="match status" value="1"/>
</dbReference>
<accession>A0A2S8SD56</accession>
<dbReference type="Proteomes" id="UP000238338">
    <property type="component" value="Unassembled WGS sequence"/>
</dbReference>
<dbReference type="SFLD" id="SFLDG00358">
    <property type="entry name" value="Main_(cytGST)"/>
    <property type="match status" value="1"/>
</dbReference>
<dbReference type="InterPro" id="IPR040079">
    <property type="entry name" value="Glutathione_S-Trfase"/>
</dbReference>
<dbReference type="SUPFAM" id="SSF47616">
    <property type="entry name" value="GST C-terminal domain-like"/>
    <property type="match status" value="1"/>
</dbReference>
<dbReference type="GO" id="GO:0004364">
    <property type="term" value="F:glutathione transferase activity"/>
    <property type="evidence" value="ECO:0007669"/>
    <property type="project" value="TreeGrafter"/>
</dbReference>
<feature type="domain" description="GST C-terminal" evidence="3">
    <location>
        <begin position="85"/>
        <end position="205"/>
    </location>
</feature>
<evidence type="ECO:0000313" key="5">
    <source>
        <dbReference type="Proteomes" id="UP000238338"/>
    </source>
</evidence>
<dbReference type="GO" id="GO:0005737">
    <property type="term" value="C:cytoplasm"/>
    <property type="evidence" value="ECO:0007669"/>
    <property type="project" value="InterPro"/>
</dbReference>
<dbReference type="PANTHER" id="PTHR42673:SF4">
    <property type="entry name" value="MALEYLACETOACETATE ISOMERASE"/>
    <property type="match status" value="1"/>
</dbReference>
<dbReference type="InterPro" id="IPR036282">
    <property type="entry name" value="Glutathione-S-Trfase_C_sf"/>
</dbReference>
<dbReference type="PROSITE" id="PS50405">
    <property type="entry name" value="GST_CTER"/>
    <property type="match status" value="1"/>
</dbReference>
<dbReference type="InterPro" id="IPR034333">
    <property type="entry name" value="GST_Zeta_N"/>
</dbReference>
<keyword evidence="4" id="KW-0413">Isomerase</keyword>
<dbReference type="GO" id="GO:0016034">
    <property type="term" value="F:maleylacetoacetate isomerase activity"/>
    <property type="evidence" value="ECO:0007669"/>
    <property type="project" value="TreeGrafter"/>
</dbReference>
<dbReference type="InterPro" id="IPR010987">
    <property type="entry name" value="Glutathione-S-Trfase_C-like"/>
</dbReference>
<dbReference type="SFLD" id="SFLDS00019">
    <property type="entry name" value="Glutathione_Transferase_(cytos"/>
    <property type="match status" value="1"/>
</dbReference>
<evidence type="ECO:0000259" key="3">
    <source>
        <dbReference type="PROSITE" id="PS50405"/>
    </source>
</evidence>
<dbReference type="Gene3D" id="3.40.30.10">
    <property type="entry name" value="Glutaredoxin"/>
    <property type="match status" value="1"/>
</dbReference>
<dbReference type="OrthoDB" id="509852at2"/>
<dbReference type="CDD" id="cd03191">
    <property type="entry name" value="GST_C_Zeta"/>
    <property type="match status" value="1"/>
</dbReference>
<dbReference type="InterPro" id="IPR034330">
    <property type="entry name" value="GST_Zeta_C"/>
</dbReference>
<evidence type="ECO:0000256" key="1">
    <source>
        <dbReference type="ARBA" id="ARBA00010007"/>
    </source>
</evidence>
<sequence>MITLYDYWRSSSSYRVRIALSLTGLHWNRVAVDLAKGEQATEAHLHRNPQALVPVLEIDGARLTQSLAIIDYLDETRDLGLWPDNPLCRARVKAMTHAIAMEIQPVCNLRVARYAAAQSQGAITEESWMRAFIAPGLAALEAMVDDGDYCYRHMVTVADICLVPQLYNARRWGVDLTAFPRLTRIAANLETLPAFAAAHPDRFKG</sequence>
<protein>
    <submittedName>
        <fullName evidence="4">Maleylacetoacetate isomerase</fullName>
    </submittedName>
</protein>
<dbReference type="SUPFAM" id="SSF52833">
    <property type="entry name" value="Thioredoxin-like"/>
    <property type="match status" value="1"/>
</dbReference>
<keyword evidence="5" id="KW-1185">Reference proteome</keyword>
<dbReference type="NCBIfam" id="TIGR01262">
    <property type="entry name" value="maiA"/>
    <property type="match status" value="1"/>
</dbReference>
<dbReference type="RefSeq" id="WP_105513014.1">
    <property type="nucleotide sequence ID" value="NZ_PVEP01000001.1"/>
</dbReference>
<dbReference type="GO" id="GO:0006559">
    <property type="term" value="P:L-phenylalanine catabolic process"/>
    <property type="evidence" value="ECO:0007669"/>
    <property type="project" value="TreeGrafter"/>
</dbReference>
<dbReference type="AlphaFoldDB" id="A0A2S8SD56"/>
<dbReference type="InterPro" id="IPR004045">
    <property type="entry name" value="Glutathione_S-Trfase_N"/>
</dbReference>
<dbReference type="PROSITE" id="PS50404">
    <property type="entry name" value="GST_NTER"/>
    <property type="match status" value="1"/>
</dbReference>
<evidence type="ECO:0000259" key="2">
    <source>
        <dbReference type="PROSITE" id="PS50404"/>
    </source>
</evidence>
<evidence type="ECO:0000313" key="4">
    <source>
        <dbReference type="EMBL" id="PQV58765.1"/>
    </source>
</evidence>
<dbReference type="Gene3D" id="1.20.1050.10">
    <property type="match status" value="1"/>
</dbReference>
<reference evidence="4 5" key="1">
    <citation type="submission" date="2018-02" db="EMBL/GenBank/DDBJ databases">
        <title>Genomic Encyclopedia of Archaeal and Bacterial Type Strains, Phase II (KMG-II): from individual species to whole genera.</title>
        <authorList>
            <person name="Goeker M."/>
        </authorList>
    </citation>
    <scope>NUCLEOTIDE SEQUENCE [LARGE SCALE GENOMIC DNA]</scope>
    <source>
        <strain evidence="4 5">DSM 18921</strain>
    </source>
</reference>
<feature type="domain" description="GST N-terminal" evidence="2">
    <location>
        <begin position="1"/>
        <end position="81"/>
    </location>
</feature>
<comment type="caution">
    <text evidence="4">The sequence shown here is derived from an EMBL/GenBank/DDBJ whole genome shotgun (WGS) entry which is preliminary data.</text>
</comment>
<proteinExistence type="inferred from homology"/>
<organism evidence="4 5">
    <name type="scientific">Albidovulum denitrificans</name>
    <dbReference type="NCBI Taxonomy" id="404881"/>
    <lineage>
        <taxon>Bacteria</taxon>
        <taxon>Pseudomonadati</taxon>
        <taxon>Pseudomonadota</taxon>
        <taxon>Alphaproteobacteria</taxon>
        <taxon>Rhodobacterales</taxon>
        <taxon>Paracoccaceae</taxon>
        <taxon>Albidovulum</taxon>
    </lineage>
</organism>
<dbReference type="InterPro" id="IPR005955">
    <property type="entry name" value="GST_Zeta"/>
</dbReference>
<dbReference type="PANTHER" id="PTHR42673">
    <property type="entry name" value="MALEYLACETOACETATE ISOMERASE"/>
    <property type="match status" value="1"/>
</dbReference>
<dbReference type="EMBL" id="PVEP01000001">
    <property type="protein sequence ID" value="PQV58765.1"/>
    <property type="molecule type" value="Genomic_DNA"/>
</dbReference>
<gene>
    <name evidence="4" type="ORF">LX70_00578</name>
</gene>
<dbReference type="Pfam" id="PF02798">
    <property type="entry name" value="GST_N"/>
    <property type="match status" value="1"/>
</dbReference>
<dbReference type="InterPro" id="IPR036249">
    <property type="entry name" value="Thioredoxin-like_sf"/>
</dbReference>